<feature type="compositionally biased region" description="Polar residues" evidence="1">
    <location>
        <begin position="291"/>
        <end position="300"/>
    </location>
</feature>
<sequence>MDHKQEVSLPCRSSLTELIRCLGRLNILAVSGALEAQRTPAVEESGRPSLRQERTTKQPFPSSLGSCELWSPAGRRYDIAMQHSPPATAPGVSLEPWSCPPSNPVGFWGHTLHPCTVQTACSPPKALEVPLPLGAGLSVSIWPSWRPFSSGDRWGLLSFCSLPPELSLGPLATSVHLRGCCLWTRQPHNVQLYVCTLETTTVTLTESPSPRITCSCLHPLCPHSQTKTADNLNHGTHRQRHTEQGTGPAAKFPTVATATATAAATLTALAVHGHTRPTSTKAAVPTPPSPGRSSKISNGRPTAKSAAITAPLGARAATDYRHSTDQP</sequence>
<feature type="compositionally biased region" description="Basic and acidic residues" evidence="1">
    <location>
        <begin position="318"/>
        <end position="327"/>
    </location>
</feature>
<feature type="region of interest" description="Disordered" evidence="1">
    <location>
        <begin position="228"/>
        <end position="250"/>
    </location>
</feature>
<name>A0ABM3PWB1_ACIJB</name>
<keyword evidence="2" id="KW-1185">Reference proteome</keyword>
<evidence type="ECO:0000313" key="2">
    <source>
        <dbReference type="Proteomes" id="UP001652583"/>
    </source>
</evidence>
<proteinExistence type="predicted"/>
<evidence type="ECO:0000256" key="1">
    <source>
        <dbReference type="SAM" id="MobiDB-lite"/>
    </source>
</evidence>
<evidence type="ECO:0000313" key="3">
    <source>
        <dbReference type="RefSeq" id="XP_053075957.1"/>
    </source>
</evidence>
<feature type="compositionally biased region" description="Basic and acidic residues" evidence="1">
    <location>
        <begin position="44"/>
        <end position="56"/>
    </location>
</feature>
<accession>A0ABM3PWB1</accession>
<protein>
    <submittedName>
        <fullName evidence="3 4">Uncharacterized protein LOC113596579</fullName>
    </submittedName>
</protein>
<dbReference type="GeneID" id="113596579"/>
<dbReference type="RefSeq" id="XP_053075958.1">
    <property type="nucleotide sequence ID" value="XM_053219983.1"/>
</dbReference>
<dbReference type="RefSeq" id="XP_053075959.1">
    <property type="nucleotide sequence ID" value="XM_053219984.1"/>
</dbReference>
<dbReference type="Proteomes" id="UP001652583">
    <property type="component" value="Chromosome A2"/>
</dbReference>
<feature type="region of interest" description="Disordered" evidence="1">
    <location>
        <begin position="274"/>
        <end position="327"/>
    </location>
</feature>
<feature type="region of interest" description="Disordered" evidence="1">
    <location>
        <begin position="36"/>
        <end position="65"/>
    </location>
</feature>
<evidence type="ECO:0000313" key="4">
    <source>
        <dbReference type="RefSeq" id="XP_053075958.1"/>
    </source>
</evidence>
<evidence type="ECO:0000313" key="5">
    <source>
        <dbReference type="RefSeq" id="XP_053075959.1"/>
    </source>
</evidence>
<reference evidence="3 4" key="1">
    <citation type="submission" date="2025-05" db="UniProtKB">
        <authorList>
            <consortium name="RefSeq"/>
        </authorList>
    </citation>
    <scope>IDENTIFICATION</scope>
    <source>
        <tissue evidence="3 4">Blood</tissue>
    </source>
</reference>
<dbReference type="RefSeq" id="XP_053075957.1">
    <property type="nucleotide sequence ID" value="XM_053219982.1"/>
</dbReference>
<organism evidence="2 4">
    <name type="scientific">Acinonyx jubatus</name>
    <name type="common">Cheetah</name>
    <dbReference type="NCBI Taxonomy" id="32536"/>
    <lineage>
        <taxon>Eukaryota</taxon>
        <taxon>Metazoa</taxon>
        <taxon>Chordata</taxon>
        <taxon>Craniata</taxon>
        <taxon>Vertebrata</taxon>
        <taxon>Euteleostomi</taxon>
        <taxon>Mammalia</taxon>
        <taxon>Eutheria</taxon>
        <taxon>Laurasiatheria</taxon>
        <taxon>Carnivora</taxon>
        <taxon>Feliformia</taxon>
        <taxon>Felidae</taxon>
        <taxon>Felinae</taxon>
        <taxon>Acinonyx</taxon>
    </lineage>
</organism>
<gene>
    <name evidence="3 4 5" type="primary">LOC113596579</name>
</gene>